<sequence length="317" mass="36735">MAHATLNSENMRDLFGMLLPTRSCDVSSKLLSFALSGRFAFSCMANYANKNLEFSAFYGKLCLNKIGDDYNFWPFEDINFIIACRKYVSRAQFKVLDSSDEFNAKVCDYLAGMINLEEVNMAYINVPTYWHEKEPASDRYHKLLTANTNISTLAVNRLFLHGVQRMPTAVHFPNLTKLAIHEDILSRLNASKFNRHTYPVLNTLSFPHTRISKEGINKLAKFCRIMHRTISDVEIHISKAHNTYKMERNVEYMNLICNQFKAIKFNNEFTLTTDVYVEHIDDGTVLEEAGFEMEDNTWWSCEKEFDDTTIVYNVLIE</sequence>
<name>A0A7E4UTW8_PANRE</name>
<accession>A0A7E4UTW8</accession>
<keyword evidence="1" id="KW-1185">Reference proteome</keyword>
<proteinExistence type="predicted"/>
<reference evidence="2" key="2">
    <citation type="submission" date="2020-10" db="UniProtKB">
        <authorList>
            <consortium name="WormBaseParasite"/>
        </authorList>
    </citation>
    <scope>IDENTIFICATION</scope>
</reference>
<dbReference type="Proteomes" id="UP000492821">
    <property type="component" value="Unassembled WGS sequence"/>
</dbReference>
<evidence type="ECO:0000313" key="2">
    <source>
        <dbReference type="WBParaSite" id="Pan_g12792.t1"/>
    </source>
</evidence>
<organism evidence="1 2">
    <name type="scientific">Panagrellus redivivus</name>
    <name type="common">Microworm</name>
    <dbReference type="NCBI Taxonomy" id="6233"/>
    <lineage>
        <taxon>Eukaryota</taxon>
        <taxon>Metazoa</taxon>
        <taxon>Ecdysozoa</taxon>
        <taxon>Nematoda</taxon>
        <taxon>Chromadorea</taxon>
        <taxon>Rhabditida</taxon>
        <taxon>Tylenchina</taxon>
        <taxon>Panagrolaimomorpha</taxon>
        <taxon>Panagrolaimoidea</taxon>
        <taxon>Panagrolaimidae</taxon>
        <taxon>Panagrellus</taxon>
    </lineage>
</organism>
<reference evidence="1" key="1">
    <citation type="journal article" date="2013" name="Genetics">
        <title>The draft genome and transcriptome of Panagrellus redivivus are shaped by the harsh demands of a free-living lifestyle.</title>
        <authorList>
            <person name="Srinivasan J."/>
            <person name="Dillman A.R."/>
            <person name="Macchietto M.G."/>
            <person name="Heikkinen L."/>
            <person name="Lakso M."/>
            <person name="Fracchia K.M."/>
            <person name="Antoshechkin I."/>
            <person name="Mortazavi A."/>
            <person name="Wong G."/>
            <person name="Sternberg P.W."/>
        </authorList>
    </citation>
    <scope>NUCLEOTIDE SEQUENCE [LARGE SCALE GENOMIC DNA]</scope>
    <source>
        <strain evidence="1">MT8872</strain>
    </source>
</reference>
<dbReference type="WBParaSite" id="Pan_g12792.t1">
    <property type="protein sequence ID" value="Pan_g12792.t1"/>
    <property type="gene ID" value="Pan_g12792"/>
</dbReference>
<protein>
    <submittedName>
        <fullName evidence="2">F-box domain-containing protein</fullName>
    </submittedName>
</protein>
<dbReference type="AlphaFoldDB" id="A0A7E4UTW8"/>
<evidence type="ECO:0000313" key="1">
    <source>
        <dbReference type="Proteomes" id="UP000492821"/>
    </source>
</evidence>